<comment type="caution">
    <text evidence="1">The sequence shown here is derived from an EMBL/GenBank/DDBJ whole genome shotgun (WGS) entry which is preliminary data.</text>
</comment>
<evidence type="ECO:0000313" key="1">
    <source>
        <dbReference type="EMBL" id="HHK68526.1"/>
    </source>
</evidence>
<protein>
    <submittedName>
        <fullName evidence="1">Uncharacterized protein</fullName>
    </submittedName>
</protein>
<dbReference type="EMBL" id="DRWN01000038">
    <property type="protein sequence ID" value="HHK68526.1"/>
    <property type="molecule type" value="Genomic_DNA"/>
</dbReference>
<organism evidence="1">
    <name type="scientific">Caldiarchaeum subterraneum</name>
    <dbReference type="NCBI Taxonomy" id="311458"/>
    <lineage>
        <taxon>Archaea</taxon>
        <taxon>Nitrososphaerota</taxon>
        <taxon>Candidatus Caldarchaeales</taxon>
        <taxon>Candidatus Caldarchaeaceae</taxon>
        <taxon>Candidatus Caldarchaeum</taxon>
    </lineage>
</organism>
<sequence>MDERSYLEQSGGFVRLKVVHVRQAEPDLVFSHDELKPFPQLKQALEESRLKASVQTYPNPFEMLNPTPVTAVMKAEDVLKLSQIIMRKSGKDLYATAVKIEAGGEKYLIAVEHHCG</sequence>
<reference evidence="1" key="1">
    <citation type="journal article" date="2020" name="mSystems">
        <title>Genome- and Community-Level Interaction Insights into Carbon Utilization and Element Cycling Functions of Hydrothermarchaeota in Hydrothermal Sediment.</title>
        <authorList>
            <person name="Zhou Z."/>
            <person name="Liu Y."/>
            <person name="Xu W."/>
            <person name="Pan J."/>
            <person name="Luo Z.H."/>
            <person name="Li M."/>
        </authorList>
    </citation>
    <scope>NUCLEOTIDE SEQUENCE [LARGE SCALE GENOMIC DNA]</scope>
    <source>
        <strain evidence="1">SpSt-1056</strain>
    </source>
</reference>
<proteinExistence type="predicted"/>
<dbReference type="AlphaFoldDB" id="A0A7C5Q863"/>
<gene>
    <name evidence="1" type="ORF">ENM11_05160</name>
</gene>
<accession>A0A7C5Q863</accession>
<name>A0A7C5Q863_CALS0</name>